<feature type="domain" description="IPO4/5-like TPR repeats" evidence="10">
    <location>
        <begin position="119"/>
        <end position="294"/>
    </location>
</feature>
<protein>
    <recommendedName>
        <fullName evidence="13">ARM repeat superfamily protein</fullName>
    </recommendedName>
</protein>
<feature type="region of interest" description="Disordered" evidence="8">
    <location>
        <begin position="311"/>
        <end position="354"/>
    </location>
</feature>
<gene>
    <name evidence="11" type="ORF">HGRIS_001627</name>
</gene>
<evidence type="ECO:0000256" key="2">
    <source>
        <dbReference type="ARBA" id="ARBA00004496"/>
    </source>
</evidence>
<dbReference type="InterPro" id="IPR041389">
    <property type="entry name" value="Importin_rep_6"/>
</dbReference>
<dbReference type="SUPFAM" id="SSF48371">
    <property type="entry name" value="ARM repeat"/>
    <property type="match status" value="1"/>
</dbReference>
<evidence type="ECO:0000259" key="10">
    <source>
        <dbReference type="Pfam" id="PF25780"/>
    </source>
</evidence>
<organism evidence="11 12">
    <name type="scientific">Hohenbuehelia grisea</name>
    <dbReference type="NCBI Taxonomy" id="104357"/>
    <lineage>
        <taxon>Eukaryota</taxon>
        <taxon>Fungi</taxon>
        <taxon>Dikarya</taxon>
        <taxon>Basidiomycota</taxon>
        <taxon>Agaricomycotina</taxon>
        <taxon>Agaricomycetes</taxon>
        <taxon>Agaricomycetidae</taxon>
        <taxon>Agaricales</taxon>
        <taxon>Pleurotineae</taxon>
        <taxon>Pleurotaceae</taxon>
        <taxon>Hohenbuehelia</taxon>
    </lineage>
</organism>
<evidence type="ECO:0000259" key="9">
    <source>
        <dbReference type="Pfam" id="PF25574"/>
    </source>
</evidence>
<keyword evidence="7" id="KW-0539">Nucleus</keyword>
<dbReference type="Pfam" id="PF18808">
    <property type="entry name" value="Importin_rep_4"/>
    <property type="match status" value="1"/>
</dbReference>
<keyword evidence="4" id="KW-0963">Cytoplasm</keyword>
<keyword evidence="5" id="KW-0677">Repeat</keyword>
<name>A0ABR3JI04_9AGAR</name>
<dbReference type="Proteomes" id="UP001556367">
    <property type="component" value="Unassembled WGS sequence"/>
</dbReference>
<keyword evidence="3" id="KW-0813">Transport</keyword>
<dbReference type="InterPro" id="IPR057672">
    <property type="entry name" value="TPR_IPO4/5"/>
</dbReference>
<evidence type="ECO:0000313" key="11">
    <source>
        <dbReference type="EMBL" id="KAL0955379.1"/>
    </source>
</evidence>
<dbReference type="InterPro" id="IPR011989">
    <property type="entry name" value="ARM-like"/>
</dbReference>
<accession>A0ABR3JI04</accession>
<dbReference type="InterPro" id="IPR041653">
    <property type="entry name" value="Importin_rep_4"/>
</dbReference>
<dbReference type="InterPro" id="IPR016024">
    <property type="entry name" value="ARM-type_fold"/>
</dbReference>
<evidence type="ECO:0000256" key="1">
    <source>
        <dbReference type="ARBA" id="ARBA00004123"/>
    </source>
</evidence>
<evidence type="ECO:0008006" key="13">
    <source>
        <dbReference type="Google" id="ProtNLM"/>
    </source>
</evidence>
<evidence type="ECO:0000256" key="3">
    <source>
        <dbReference type="ARBA" id="ARBA00022448"/>
    </source>
</evidence>
<dbReference type="Pfam" id="PF13513">
    <property type="entry name" value="HEAT_EZ"/>
    <property type="match status" value="1"/>
</dbReference>
<evidence type="ECO:0000256" key="8">
    <source>
        <dbReference type="SAM" id="MobiDB-lite"/>
    </source>
</evidence>
<reference evidence="12" key="1">
    <citation type="submission" date="2024-06" db="EMBL/GenBank/DDBJ databases">
        <title>Multi-omics analyses provide insights into the biosynthesis of the anticancer antibiotic pleurotin in Hohenbuehelia grisea.</title>
        <authorList>
            <person name="Weaver J.A."/>
            <person name="Alberti F."/>
        </authorList>
    </citation>
    <scope>NUCLEOTIDE SEQUENCE [LARGE SCALE GENOMIC DNA]</scope>
    <source>
        <strain evidence="12">T-177</strain>
    </source>
</reference>
<dbReference type="InterPro" id="IPR058584">
    <property type="entry name" value="IMB1_TNPO1-like_TPR"/>
</dbReference>
<feature type="domain" description="Importin subunit beta-1/Transportin-1-like TPR repeats" evidence="9">
    <location>
        <begin position="568"/>
        <end position="726"/>
    </location>
</feature>
<dbReference type="EMBL" id="JASNQZ010000006">
    <property type="protein sequence ID" value="KAL0955379.1"/>
    <property type="molecule type" value="Genomic_DNA"/>
</dbReference>
<comment type="subcellular location">
    <subcellularLocation>
        <location evidence="2">Cytoplasm</location>
    </subcellularLocation>
    <subcellularLocation>
        <location evidence="1">Nucleus</location>
    </subcellularLocation>
</comment>
<evidence type="ECO:0000256" key="6">
    <source>
        <dbReference type="ARBA" id="ARBA00022927"/>
    </source>
</evidence>
<comment type="caution">
    <text evidence="11">The sequence shown here is derived from an EMBL/GenBank/DDBJ whole genome shotgun (WGS) entry which is preliminary data.</text>
</comment>
<sequence>MESVVPAEITAELTQILSNLVLGDNEIRSNAEKAVNERLAHTPDAYLLALAQFAITADTDVMRSFSLVLLRRLLFRPKPGSAPSTTIGQPRPCLYDHLPAQTLTTLERLLLRSLSHEPSSVVRHKTVDTVCDLANQSMSRGRPWHALQAQVFSMTQMQGMDGVPGAAGGELLRESAYRVFTGCPNLVMDLQTDAVLTVFQRGLQDPISVEVRYAALSASVTYLASCDPPQLAQSLALLHPMLETLPALSQGTPPLPHSARSPTHHLSRFLTALTPLCSSHPSLFAPHLPALLSFLPALLLAPADCGPTPTVSKPFPSSAGRQGAFEFPPVVAEPDSPANGKPGLNEEDEEEEKQTLRLSALEFMVSLSEARPSMVKKVDGWIGIVVRACLEGMGEFDESETDAAGLTTWLQEDPSATSTSSETDSAPALYEQSLDRVACALGGRTVLPPAFQLIPSMLANFDWRVRHAGLMAIASIAEGTGKVMMNELGKVVDLVTPMFSDTHPRVRYAACQCVGQLCTDLEEIIQEKYHQQLFGVLIPTLEDPEPRVHSHAAAALINFCEGVERDTLLPYLDPIVERLLRLLNPAGDNGHQVKRYVQEQVITTLAMVADASESTFAKFYPSIMPLLLNVLRNADGAEFRKLRAKAMECAGLIAIAVGRDVFRPDASTLVDLLIRIQNAPPDPNDTELNYLISTWAKVCQALGHEFEPYLPVVMPPLLATASAKADISVYDEDEENSDEPREGWETVTMNGQTVGIRTSAIDEKCQAFETMLIYCSTLGPRFAPYLSQSLELTLPSLKFYFHEGVREACAMLVPVLLACGKTSNALTNQMVSAAFTQLINCISTEQDSSFLASLFKCFTDSMRVLGGPASLPREFADGIVEATKRQLQALADRRKARAQQATGGAALEDSREELALMEEIEDFALEDMGKMLQLFDVNHPLLIAVSSVRDLGFNSWDSEDEGDEEG</sequence>
<dbReference type="Pfam" id="PF25574">
    <property type="entry name" value="TPR_IMB1"/>
    <property type="match status" value="1"/>
</dbReference>
<evidence type="ECO:0000256" key="4">
    <source>
        <dbReference type="ARBA" id="ARBA00022490"/>
    </source>
</evidence>
<evidence type="ECO:0000256" key="7">
    <source>
        <dbReference type="ARBA" id="ARBA00023242"/>
    </source>
</evidence>
<evidence type="ECO:0000313" key="12">
    <source>
        <dbReference type="Proteomes" id="UP001556367"/>
    </source>
</evidence>
<evidence type="ECO:0000256" key="5">
    <source>
        <dbReference type="ARBA" id="ARBA00022737"/>
    </source>
</evidence>
<dbReference type="Gene3D" id="1.25.10.10">
    <property type="entry name" value="Leucine-rich Repeat Variant"/>
    <property type="match status" value="2"/>
</dbReference>
<dbReference type="PANTHER" id="PTHR10527">
    <property type="entry name" value="IMPORTIN BETA"/>
    <property type="match status" value="1"/>
</dbReference>
<proteinExistence type="predicted"/>
<keyword evidence="12" id="KW-1185">Reference proteome</keyword>
<dbReference type="Pfam" id="PF18829">
    <property type="entry name" value="Importin_rep_6"/>
    <property type="match status" value="1"/>
</dbReference>
<dbReference type="InterPro" id="IPR040122">
    <property type="entry name" value="Importin_beta"/>
</dbReference>
<dbReference type="Pfam" id="PF25780">
    <property type="entry name" value="TPR_IPO5"/>
    <property type="match status" value="1"/>
</dbReference>
<keyword evidence="6" id="KW-0653">Protein transport</keyword>